<dbReference type="PIRSF" id="PIRSF005902">
    <property type="entry name" value="DNase_TatD"/>
    <property type="match status" value="1"/>
</dbReference>
<accession>A0A819YJ53</accession>
<comment type="caution">
    <text evidence="3">The sequence shown here is derived from an EMBL/GenBank/DDBJ whole genome shotgun (WGS) entry which is preliminary data.</text>
</comment>
<sequence>MEEELALEAEELLETVSKSLLPVDEPSSPVSNYQLPTPNATVYTTLGIHPKYIPPDLELQIKRLEEIFVQKVNIKTKICALGECGLDCTSESSYQFQMKIFQAQVELASRLSLPLVLHCRGKHLFSPMLQIVKQYLHPSHSIHWHCIHSTSNLDVIFEYLNYYHKSYVALNGLSIYNEDTELQKNFIRWLNTQDNITERIILESDFPFA</sequence>
<dbReference type="Proteomes" id="UP000663874">
    <property type="component" value="Unassembled WGS sequence"/>
</dbReference>
<reference evidence="3" key="1">
    <citation type="submission" date="2021-02" db="EMBL/GenBank/DDBJ databases">
        <authorList>
            <person name="Nowell W R."/>
        </authorList>
    </citation>
    <scope>NUCLEOTIDE SEQUENCE</scope>
</reference>
<dbReference type="Gene3D" id="3.20.20.140">
    <property type="entry name" value="Metal-dependent hydrolases"/>
    <property type="match status" value="1"/>
</dbReference>
<organism evidence="3 4">
    <name type="scientific">Rotaria sordida</name>
    <dbReference type="NCBI Taxonomy" id="392033"/>
    <lineage>
        <taxon>Eukaryota</taxon>
        <taxon>Metazoa</taxon>
        <taxon>Spiralia</taxon>
        <taxon>Gnathifera</taxon>
        <taxon>Rotifera</taxon>
        <taxon>Eurotatoria</taxon>
        <taxon>Bdelloidea</taxon>
        <taxon>Philodinida</taxon>
        <taxon>Philodinidae</taxon>
        <taxon>Rotaria</taxon>
    </lineage>
</organism>
<dbReference type="GO" id="GO:0016788">
    <property type="term" value="F:hydrolase activity, acting on ester bonds"/>
    <property type="evidence" value="ECO:0007669"/>
    <property type="project" value="InterPro"/>
</dbReference>
<evidence type="ECO:0000256" key="2">
    <source>
        <dbReference type="PIRSR" id="PIRSR005902-1"/>
    </source>
</evidence>
<dbReference type="EMBL" id="CAJOBE010012518">
    <property type="protein sequence ID" value="CAF4150534.1"/>
    <property type="molecule type" value="Genomic_DNA"/>
</dbReference>
<feature type="binding site" evidence="2">
    <location>
        <position position="83"/>
    </location>
    <ligand>
        <name>a divalent metal cation</name>
        <dbReference type="ChEBI" id="CHEBI:60240"/>
        <label>1</label>
    </ligand>
</feature>
<protein>
    <submittedName>
        <fullName evidence="3">Uncharacterized protein</fullName>
    </submittedName>
</protein>
<dbReference type="SUPFAM" id="SSF51556">
    <property type="entry name" value="Metallo-dependent hydrolases"/>
    <property type="match status" value="1"/>
</dbReference>
<dbReference type="PANTHER" id="PTHR46363">
    <property type="entry name" value="DEOXYRIBONUCLEASE TATDN2-RELATED"/>
    <property type="match status" value="1"/>
</dbReference>
<dbReference type="GO" id="GO:0046872">
    <property type="term" value="F:metal ion binding"/>
    <property type="evidence" value="ECO:0007669"/>
    <property type="project" value="UniProtKB-KW"/>
</dbReference>
<dbReference type="InterPro" id="IPR001130">
    <property type="entry name" value="TatD-like"/>
</dbReference>
<evidence type="ECO:0000256" key="1">
    <source>
        <dbReference type="ARBA" id="ARBA00009275"/>
    </source>
</evidence>
<feature type="binding site" evidence="2">
    <location>
        <position position="118"/>
    </location>
    <ligand>
        <name>a divalent metal cation</name>
        <dbReference type="ChEBI" id="CHEBI:60240"/>
        <label>2</label>
    </ligand>
</feature>
<dbReference type="InterPro" id="IPR032466">
    <property type="entry name" value="Metal_Hydrolase"/>
</dbReference>
<keyword evidence="2" id="KW-0479">Metal-binding</keyword>
<feature type="non-terminal residue" evidence="3">
    <location>
        <position position="1"/>
    </location>
</feature>
<evidence type="ECO:0000313" key="4">
    <source>
        <dbReference type="Proteomes" id="UP000663874"/>
    </source>
</evidence>
<feature type="binding site" evidence="2">
    <location>
        <position position="143"/>
    </location>
    <ligand>
        <name>a divalent metal cation</name>
        <dbReference type="ChEBI" id="CHEBI:60240"/>
        <label>2</label>
    </ligand>
</feature>
<dbReference type="AlphaFoldDB" id="A0A819YJ53"/>
<feature type="binding site" evidence="2">
    <location>
        <position position="205"/>
    </location>
    <ligand>
        <name>a divalent metal cation</name>
        <dbReference type="ChEBI" id="CHEBI:60240"/>
        <label>1</label>
    </ligand>
</feature>
<proteinExistence type="inferred from homology"/>
<comment type="similarity">
    <text evidence="1">Belongs to the metallo-dependent hydrolases superfamily. TatD-type hydrolase family.</text>
</comment>
<name>A0A819YJ53_9BILA</name>
<evidence type="ECO:0000313" key="3">
    <source>
        <dbReference type="EMBL" id="CAF4150534.1"/>
    </source>
</evidence>
<gene>
    <name evidence="3" type="ORF">FNK824_LOCUS33661</name>
</gene>
<dbReference type="Pfam" id="PF01026">
    <property type="entry name" value="TatD_DNase"/>
    <property type="match status" value="1"/>
</dbReference>
<dbReference type="PANTHER" id="PTHR46363:SF1">
    <property type="entry name" value="DEOXYRIBONUCLEASE TATDN2-RELATED"/>
    <property type="match status" value="1"/>
</dbReference>